<dbReference type="PANTHER" id="PTHR40036">
    <property type="entry name" value="MACROCIN O-METHYLTRANSFERASE"/>
    <property type="match status" value="1"/>
</dbReference>
<proteinExistence type="predicted"/>
<dbReference type="PANTHER" id="PTHR40036:SF1">
    <property type="entry name" value="MACROCIN O-METHYLTRANSFERASE"/>
    <property type="match status" value="1"/>
</dbReference>
<dbReference type="InterPro" id="IPR008884">
    <property type="entry name" value="TylF_MeTrfase"/>
</dbReference>
<dbReference type="Gene3D" id="3.40.50.150">
    <property type="entry name" value="Vaccinia Virus protein VP39"/>
    <property type="match status" value="1"/>
</dbReference>
<evidence type="ECO:0008006" key="3">
    <source>
        <dbReference type="Google" id="ProtNLM"/>
    </source>
</evidence>
<keyword evidence="2" id="KW-1185">Reference proteome</keyword>
<gene>
    <name evidence="1" type="ORF">BEN30_17000</name>
</gene>
<reference evidence="2" key="1">
    <citation type="submission" date="2016-07" db="EMBL/GenBank/DDBJ databases">
        <authorList>
            <person name="Florea S."/>
            <person name="Webb J.S."/>
            <person name="Jaromczyk J."/>
            <person name="Schardl C.L."/>
        </authorList>
    </citation>
    <scope>NUCLEOTIDE SEQUENCE [LARGE SCALE GENOMIC DNA]</scope>
    <source>
        <strain evidence="2">MV-1</strain>
    </source>
</reference>
<dbReference type="AlphaFoldDB" id="A0A1E5Q3H9"/>
<evidence type="ECO:0000313" key="1">
    <source>
        <dbReference type="EMBL" id="OEJ64164.1"/>
    </source>
</evidence>
<name>A0A1E5Q3H9_9PROT</name>
<accession>A0A1E5Q3H9</accession>
<sequence>MENNMKERIKNIIRRTGTLWNESLTRNKVPSILNILEERARLDSVDFLESKLNSGVLFRSVSAIRNYAIQDINEAGLILEFGVFKGSSIRQFAKNLSSKNDQRTIVGFDSFEGLEEAWTGQVGGLKSKFSTLGVMPSVPSNVHLLKGLVQDTLPKYLETVPNEQVAFIHCDLDTYTPTKFVLEYLKDRCVSGTVILFDELYGYPNWRHHEYRALMEVFNQDEYEYIAFCNLQCAIRFK</sequence>
<protein>
    <recommendedName>
        <fullName evidence="3">Methyltransferase</fullName>
    </recommendedName>
</protein>
<organism evidence="1 2">
    <name type="scientific">Magnetovibrio blakemorei</name>
    <dbReference type="NCBI Taxonomy" id="28181"/>
    <lineage>
        <taxon>Bacteria</taxon>
        <taxon>Pseudomonadati</taxon>
        <taxon>Pseudomonadota</taxon>
        <taxon>Alphaproteobacteria</taxon>
        <taxon>Rhodospirillales</taxon>
        <taxon>Magnetovibrionaceae</taxon>
        <taxon>Magnetovibrio</taxon>
    </lineage>
</organism>
<dbReference type="EMBL" id="MCGG01000077">
    <property type="protein sequence ID" value="OEJ64164.1"/>
    <property type="molecule type" value="Genomic_DNA"/>
</dbReference>
<evidence type="ECO:0000313" key="2">
    <source>
        <dbReference type="Proteomes" id="UP000095347"/>
    </source>
</evidence>
<dbReference type="Pfam" id="PF13578">
    <property type="entry name" value="Methyltransf_24"/>
    <property type="match status" value="1"/>
</dbReference>
<comment type="caution">
    <text evidence="1">The sequence shown here is derived from an EMBL/GenBank/DDBJ whole genome shotgun (WGS) entry which is preliminary data.</text>
</comment>
<dbReference type="InterPro" id="IPR029063">
    <property type="entry name" value="SAM-dependent_MTases_sf"/>
</dbReference>
<dbReference type="SUPFAM" id="SSF53335">
    <property type="entry name" value="S-adenosyl-L-methionine-dependent methyltransferases"/>
    <property type="match status" value="1"/>
</dbReference>
<dbReference type="STRING" id="28181.BEN30_17000"/>
<dbReference type="Proteomes" id="UP000095347">
    <property type="component" value="Unassembled WGS sequence"/>
</dbReference>
<dbReference type="OrthoDB" id="9811332at2"/>